<dbReference type="NCBIfam" id="TIGR02419">
    <property type="entry name" value="C4_traR_proteo"/>
    <property type="match status" value="1"/>
</dbReference>
<dbReference type="PROSITE" id="PS51128">
    <property type="entry name" value="ZF_DKSA_2"/>
    <property type="match status" value="1"/>
</dbReference>
<dbReference type="Pfam" id="PF01258">
    <property type="entry name" value="zf-dskA_traR"/>
    <property type="match status" value="1"/>
</dbReference>
<evidence type="ECO:0000256" key="4">
    <source>
        <dbReference type="PROSITE-ProRule" id="PRU00510"/>
    </source>
</evidence>
<feature type="zinc finger region" description="dksA C4-type" evidence="4">
    <location>
        <begin position="35"/>
        <end position="59"/>
    </location>
</feature>
<evidence type="ECO:0000313" key="6">
    <source>
        <dbReference type="EMBL" id="ANI13086.1"/>
    </source>
</evidence>
<evidence type="ECO:0000256" key="1">
    <source>
        <dbReference type="ARBA" id="ARBA00022723"/>
    </source>
</evidence>
<dbReference type="PANTHER" id="PTHR38777:SF1">
    <property type="entry name" value="DNAK SUPPRESSOR PROTEIN"/>
    <property type="match status" value="1"/>
</dbReference>
<gene>
    <name evidence="6" type="ORF">A9C11_03390</name>
</gene>
<dbReference type="RefSeq" id="WP_043269261.1">
    <property type="nucleotide sequence ID" value="NZ_CP015878.1"/>
</dbReference>
<protein>
    <submittedName>
        <fullName evidence="6">Conjugal transfer protein TraR</fullName>
    </submittedName>
</protein>
<dbReference type="EMBL" id="CP015878">
    <property type="protein sequence ID" value="ANI13086.1"/>
    <property type="molecule type" value="Genomic_DNA"/>
</dbReference>
<accession>A0A1A9K5N2</accession>
<proteinExistence type="predicted"/>
<evidence type="ECO:0000256" key="3">
    <source>
        <dbReference type="ARBA" id="ARBA00022833"/>
    </source>
</evidence>
<dbReference type="SUPFAM" id="SSF57716">
    <property type="entry name" value="Glucocorticoid receptor-like (DNA-binding domain)"/>
    <property type="match status" value="1"/>
</dbReference>
<dbReference type="GO" id="GO:0008270">
    <property type="term" value="F:zinc ion binding"/>
    <property type="evidence" value="ECO:0007669"/>
    <property type="project" value="UniProtKB-KW"/>
</dbReference>
<feature type="domain" description="Zinc finger DksA/TraR C4-type" evidence="5">
    <location>
        <begin position="35"/>
        <end position="61"/>
    </location>
</feature>
<name>A0A1A9K5N2_9PSED</name>
<evidence type="ECO:0000313" key="7">
    <source>
        <dbReference type="Proteomes" id="UP000077748"/>
    </source>
</evidence>
<dbReference type="Gene3D" id="1.20.120.910">
    <property type="entry name" value="DksA, coiled-coil domain"/>
    <property type="match status" value="1"/>
</dbReference>
<dbReference type="InterPro" id="IPR000962">
    <property type="entry name" value="Znf_DskA_TraR"/>
</dbReference>
<organism evidence="6 7">
    <name type="scientific">Pseudomonas citronellolis</name>
    <dbReference type="NCBI Taxonomy" id="53408"/>
    <lineage>
        <taxon>Bacteria</taxon>
        <taxon>Pseudomonadati</taxon>
        <taxon>Pseudomonadota</taxon>
        <taxon>Gammaproteobacteria</taxon>
        <taxon>Pseudomonadales</taxon>
        <taxon>Pseudomonadaceae</taxon>
        <taxon>Pseudomonas</taxon>
    </lineage>
</organism>
<evidence type="ECO:0000256" key="2">
    <source>
        <dbReference type="ARBA" id="ARBA00022771"/>
    </source>
</evidence>
<sequence>MADLADYANDLALERLDALLAARRGNEPEPAAADCQVCGEPIPEARRLAVPGCNRCLDCQALDELERRR</sequence>
<keyword evidence="2" id="KW-0863">Zinc-finger</keyword>
<dbReference type="GO" id="GO:1900378">
    <property type="term" value="P:positive regulation of secondary metabolite biosynthetic process"/>
    <property type="evidence" value="ECO:0007669"/>
    <property type="project" value="TreeGrafter"/>
</dbReference>
<dbReference type="Proteomes" id="UP000077748">
    <property type="component" value="Chromosome"/>
</dbReference>
<keyword evidence="3" id="KW-0862">Zinc</keyword>
<reference evidence="6 7" key="1">
    <citation type="submission" date="2016-05" db="EMBL/GenBank/DDBJ databases">
        <title>Genome Sequence of Pseudomonas citronellolis Strain SJTE-3, an Estrogens and Persistent Organic Pollutants degradation strain.</title>
        <authorList>
            <person name="Liang R."/>
        </authorList>
    </citation>
    <scope>NUCLEOTIDE SEQUENCE [LARGE SCALE GENOMIC DNA]</scope>
    <source>
        <strain evidence="6 7">SJTE-3</strain>
    </source>
</reference>
<keyword evidence="1" id="KW-0479">Metal-binding</keyword>
<dbReference type="InterPro" id="IPR012783">
    <property type="entry name" value="Znf_C4_TraR"/>
</dbReference>
<dbReference type="AlphaFoldDB" id="A0A1A9K5N2"/>
<evidence type="ECO:0000259" key="5">
    <source>
        <dbReference type="Pfam" id="PF01258"/>
    </source>
</evidence>
<dbReference type="PANTHER" id="PTHR38777">
    <property type="entry name" value="FELS-2 PROPHAGE PROTEIN"/>
    <property type="match status" value="1"/>
</dbReference>